<keyword evidence="3 5" id="KW-0371">Homeobox</keyword>
<evidence type="ECO:0000256" key="6">
    <source>
        <dbReference type="RuleBase" id="RU000682"/>
    </source>
</evidence>
<dbReference type="GO" id="GO:0005634">
    <property type="term" value="C:nucleus"/>
    <property type="evidence" value="ECO:0007669"/>
    <property type="project" value="UniProtKB-SubCell"/>
</dbReference>
<dbReference type="InterPro" id="IPR050848">
    <property type="entry name" value="Homeobox_TF"/>
</dbReference>
<dbReference type="Pfam" id="PF00046">
    <property type="entry name" value="Homeodomain"/>
    <property type="match status" value="1"/>
</dbReference>
<dbReference type="GO" id="GO:0003677">
    <property type="term" value="F:DNA binding"/>
    <property type="evidence" value="ECO:0007669"/>
    <property type="project" value="UniProtKB-UniRule"/>
</dbReference>
<dbReference type="EMBL" id="KJ739618">
    <property type="protein sequence ID" value="AIB07874.1"/>
    <property type="molecule type" value="Genomic_DNA"/>
</dbReference>
<evidence type="ECO:0000256" key="5">
    <source>
        <dbReference type="PROSITE-ProRule" id="PRU00108"/>
    </source>
</evidence>
<dbReference type="SUPFAM" id="SSF46689">
    <property type="entry name" value="Homeodomain-like"/>
    <property type="match status" value="1"/>
</dbReference>
<dbReference type="InterPro" id="IPR009057">
    <property type="entry name" value="Homeodomain-like_sf"/>
</dbReference>
<evidence type="ECO:0000256" key="1">
    <source>
        <dbReference type="ARBA" id="ARBA00004123"/>
    </source>
</evidence>
<dbReference type="InterPro" id="IPR017970">
    <property type="entry name" value="Homeobox_CS"/>
</dbReference>
<dbReference type="GO" id="GO:0000981">
    <property type="term" value="F:DNA-binding transcription factor activity, RNA polymerase II-specific"/>
    <property type="evidence" value="ECO:0007669"/>
    <property type="project" value="InterPro"/>
</dbReference>
<protein>
    <submittedName>
        <fullName evidence="8">Hox cluster protein ShxB</fullName>
    </submittedName>
</protein>
<dbReference type="CDD" id="cd00086">
    <property type="entry name" value="homeodomain"/>
    <property type="match status" value="1"/>
</dbReference>
<gene>
    <name evidence="8" type="primary">ShxB</name>
</gene>
<dbReference type="PANTHER" id="PTHR24333:SF8">
    <property type="entry name" value="HOMEOBOX PROTEIN CEH-62"/>
    <property type="match status" value="1"/>
</dbReference>
<dbReference type="AlphaFoldDB" id="A0A060D6I6"/>
<feature type="domain" description="Homeobox" evidence="7">
    <location>
        <begin position="35"/>
        <end position="95"/>
    </location>
</feature>
<evidence type="ECO:0000259" key="7">
    <source>
        <dbReference type="PROSITE" id="PS50071"/>
    </source>
</evidence>
<dbReference type="PANTHER" id="PTHR24333">
    <property type="entry name" value="HOMEO BOX HB9 LIKE A-RELATED"/>
    <property type="match status" value="1"/>
</dbReference>
<dbReference type="PROSITE" id="PS00027">
    <property type="entry name" value="HOMEOBOX_1"/>
    <property type="match status" value="1"/>
</dbReference>
<dbReference type="Gene3D" id="1.10.10.60">
    <property type="entry name" value="Homeodomain-like"/>
    <property type="match status" value="1"/>
</dbReference>
<dbReference type="InterPro" id="IPR001356">
    <property type="entry name" value="HD"/>
</dbReference>
<feature type="DNA-binding region" description="Homeobox" evidence="5">
    <location>
        <begin position="37"/>
        <end position="96"/>
    </location>
</feature>
<evidence type="ECO:0000256" key="3">
    <source>
        <dbReference type="ARBA" id="ARBA00023155"/>
    </source>
</evidence>
<comment type="subcellular location">
    <subcellularLocation>
        <location evidence="1 5 6">Nucleus</location>
    </subcellularLocation>
</comment>
<evidence type="ECO:0000256" key="2">
    <source>
        <dbReference type="ARBA" id="ARBA00023125"/>
    </source>
</evidence>
<accession>A0A060D6I6</accession>
<reference evidence="8" key="1">
    <citation type="journal article" date="2014" name="PLoS Genet.">
        <title>Ancient expansion of the hox cluster in lepidoptera generated four homeobox genes implicated in extra-embryonic tissue formation.</title>
        <authorList>
            <person name="Ferguson L."/>
            <person name="Marletaz F."/>
            <person name="Carter J.M."/>
            <person name="Taylor W.R."/>
            <person name="Gibbs M."/>
            <person name="Breuker C.J."/>
            <person name="Holland P.W."/>
        </authorList>
    </citation>
    <scope>NUCLEOTIDE SEQUENCE</scope>
</reference>
<dbReference type="SMART" id="SM00389">
    <property type="entry name" value="HOX"/>
    <property type="match status" value="1"/>
</dbReference>
<keyword evidence="2 5" id="KW-0238">DNA-binding</keyword>
<evidence type="ECO:0000256" key="4">
    <source>
        <dbReference type="ARBA" id="ARBA00023242"/>
    </source>
</evidence>
<proteinExistence type="predicted"/>
<evidence type="ECO:0000313" key="8">
    <source>
        <dbReference type="EMBL" id="AIB07874.1"/>
    </source>
</evidence>
<keyword evidence="4 5" id="KW-0539">Nucleus</keyword>
<dbReference type="PROSITE" id="PS50071">
    <property type="entry name" value="HOMEOBOX_2"/>
    <property type="match status" value="1"/>
</dbReference>
<name>A0A060D6I6_9NEOP</name>
<reference evidence="8" key="2">
    <citation type="submission" date="2014-03" db="EMBL/GenBank/DDBJ databases">
        <authorList>
            <person name="Saikia M."/>
            <person name="Chaudhari Y."/>
            <person name="Khan M."/>
            <person name="Devi D."/>
        </authorList>
    </citation>
    <scope>NUCLEOTIDE SEQUENCE</scope>
</reference>
<sequence>MLCIINVICVCVSTKNPYFILFQMQNQNLHKNCLKKMKRYRSAFTTEQVNYLEEQFKKFPYIPNSQRKEVAVTLNIPERAVKIWFQNRRMKEKRENVSKEFIEAADPTSIVIAKGQLNNVMIPSANDQQPQSLPLLTDIDNASGSKNVVTNHSTFKSNTSESKIPEITVTETMTEVNKKRSSPAIVTSRNAILTNDFKKSAEFSINLCKKFKMGVFNHSNTTPPLPDIKHKDVKQDIEDKSTANLKITEQTIPEDLSSRKVIAPTANPTQVPNIAVSNPGYISMLPAVSPFYSESYYSASAVFWKPVNVVPSVTTNGASLSVHIPNNIPNMPIVQQNVPKKCCKCDCHVESLLPYNFQQQSPCPQYLITAVPFTNPSATKL</sequence>
<organism evidence="8">
    <name type="scientific">Callimorpha dominula</name>
    <dbReference type="NCBI Taxonomy" id="938182"/>
    <lineage>
        <taxon>Eukaryota</taxon>
        <taxon>Metazoa</taxon>
        <taxon>Ecdysozoa</taxon>
        <taxon>Arthropoda</taxon>
        <taxon>Hexapoda</taxon>
        <taxon>Insecta</taxon>
        <taxon>Pterygota</taxon>
        <taxon>Neoptera</taxon>
        <taxon>Endopterygota</taxon>
        <taxon>Lepidoptera</taxon>
        <taxon>Glossata</taxon>
        <taxon>Ditrysia</taxon>
        <taxon>Noctuoidea</taxon>
        <taxon>Erebidae</taxon>
        <taxon>Arctiinae</taxon>
        <taxon>Callimorphini</taxon>
        <taxon>Callimorpha</taxon>
    </lineage>
</organism>